<dbReference type="InterPro" id="IPR011010">
    <property type="entry name" value="DNA_brk_join_enz"/>
</dbReference>
<evidence type="ECO:0000259" key="2">
    <source>
        <dbReference type="PROSITE" id="PS51898"/>
    </source>
</evidence>
<feature type="domain" description="Tyr recombinase" evidence="2">
    <location>
        <begin position="16"/>
        <end position="170"/>
    </location>
</feature>
<proteinExistence type="predicted"/>
<dbReference type="RefSeq" id="WP_307477204.1">
    <property type="nucleotide sequence ID" value="NZ_JAUSUB010000018.1"/>
</dbReference>
<protein>
    <submittedName>
        <fullName evidence="3">Integrase</fullName>
    </submittedName>
</protein>
<keyword evidence="1" id="KW-0233">DNA recombination</keyword>
<dbReference type="PROSITE" id="PS51898">
    <property type="entry name" value="TYR_RECOMBINASE"/>
    <property type="match status" value="1"/>
</dbReference>
<name>A0ABU0ANA8_9BACI</name>
<evidence type="ECO:0000313" key="4">
    <source>
        <dbReference type="Proteomes" id="UP001238088"/>
    </source>
</evidence>
<dbReference type="InterPro" id="IPR013762">
    <property type="entry name" value="Integrase-like_cat_sf"/>
</dbReference>
<organism evidence="3 4">
    <name type="scientific">Cytobacillus purgationiresistens</name>
    <dbReference type="NCBI Taxonomy" id="863449"/>
    <lineage>
        <taxon>Bacteria</taxon>
        <taxon>Bacillati</taxon>
        <taxon>Bacillota</taxon>
        <taxon>Bacilli</taxon>
        <taxon>Bacillales</taxon>
        <taxon>Bacillaceae</taxon>
        <taxon>Cytobacillus</taxon>
    </lineage>
</organism>
<keyword evidence="4" id="KW-1185">Reference proteome</keyword>
<dbReference type="Proteomes" id="UP001238088">
    <property type="component" value="Unassembled WGS sequence"/>
</dbReference>
<dbReference type="Gene3D" id="1.10.443.10">
    <property type="entry name" value="Intergrase catalytic core"/>
    <property type="match status" value="1"/>
</dbReference>
<dbReference type="Pfam" id="PF00589">
    <property type="entry name" value="Phage_integrase"/>
    <property type="match status" value="1"/>
</dbReference>
<dbReference type="InterPro" id="IPR002104">
    <property type="entry name" value="Integrase_catalytic"/>
</dbReference>
<sequence length="170" mass="19424">MPEDKKISDRRHNREGKIKYIPDDIWNQVLDHLELLPKKFVPILIVLEASGFRVSDVVSLKLDCLLKQQDGWWLVGDQSKVKYKSHKVPISEEVAKTIIAQQKLTKQLSNQINNPNNYLFPTLSGVRVGNPISPNTLSRNLNKLAQECEIRDQNGEIYFLKNMGSAIGME</sequence>
<gene>
    <name evidence="3" type="ORF">J2S17_003766</name>
</gene>
<accession>A0ABU0ANA8</accession>
<dbReference type="SUPFAM" id="SSF56349">
    <property type="entry name" value="DNA breaking-rejoining enzymes"/>
    <property type="match status" value="1"/>
</dbReference>
<reference evidence="3 4" key="1">
    <citation type="submission" date="2023-07" db="EMBL/GenBank/DDBJ databases">
        <title>Genomic Encyclopedia of Type Strains, Phase IV (KMG-IV): sequencing the most valuable type-strain genomes for metagenomic binning, comparative biology and taxonomic classification.</title>
        <authorList>
            <person name="Goeker M."/>
        </authorList>
    </citation>
    <scope>NUCLEOTIDE SEQUENCE [LARGE SCALE GENOMIC DNA]</scope>
    <source>
        <strain evidence="3 4">DSM 23494</strain>
    </source>
</reference>
<dbReference type="EMBL" id="JAUSUB010000018">
    <property type="protein sequence ID" value="MDQ0271878.1"/>
    <property type="molecule type" value="Genomic_DNA"/>
</dbReference>
<evidence type="ECO:0000256" key="1">
    <source>
        <dbReference type="ARBA" id="ARBA00023172"/>
    </source>
</evidence>
<evidence type="ECO:0000313" key="3">
    <source>
        <dbReference type="EMBL" id="MDQ0271878.1"/>
    </source>
</evidence>
<comment type="caution">
    <text evidence="3">The sequence shown here is derived from an EMBL/GenBank/DDBJ whole genome shotgun (WGS) entry which is preliminary data.</text>
</comment>